<dbReference type="RefSeq" id="WP_205410463.1">
    <property type="nucleotide sequence ID" value="NZ_AP024907.1"/>
</dbReference>
<accession>A0A1N6M023</accession>
<evidence type="ECO:0000313" key="4">
    <source>
        <dbReference type="Proteomes" id="UP000184774"/>
    </source>
</evidence>
<evidence type="ECO:0000256" key="1">
    <source>
        <dbReference type="SAM" id="MobiDB-lite"/>
    </source>
</evidence>
<protein>
    <submittedName>
        <fullName evidence="3">Toxic protein SymE</fullName>
        <ecNumber evidence="3">3.1.-.-</ecNumber>
    </submittedName>
</protein>
<dbReference type="GO" id="GO:0016070">
    <property type="term" value="P:RNA metabolic process"/>
    <property type="evidence" value="ECO:0007669"/>
    <property type="project" value="InterPro"/>
</dbReference>
<sequence length="142" mass="16172">MNQEEHSRMNVQVFQHREVLKSRFRPAIKTVKNSKQFWFLFLREKELERVYHKPSGSERPIAHHTIPRQLGSSGKTTSGEPPHGDTSTPDIHLKGKWLREAGFETGTPVTVKIAGDCIVLIPDSPQEQALREQLAQLKAALR</sequence>
<organism evidence="3 4">
    <name type="scientific">Vibrio spartinae</name>
    <dbReference type="NCBI Taxonomy" id="1918945"/>
    <lineage>
        <taxon>Bacteria</taxon>
        <taxon>Pseudomonadati</taxon>
        <taxon>Pseudomonadota</taxon>
        <taxon>Gammaproteobacteria</taxon>
        <taxon>Vibrionales</taxon>
        <taxon>Vibrionaceae</taxon>
        <taxon>Vibrio</taxon>
    </lineage>
</organism>
<evidence type="ECO:0000313" key="3">
    <source>
        <dbReference type="EMBL" id="SIO92798.1"/>
    </source>
</evidence>
<feature type="domain" description="Toxin SymE-like" evidence="2">
    <location>
        <begin position="87"/>
        <end position="121"/>
    </location>
</feature>
<dbReference type="InterPro" id="IPR014944">
    <property type="entry name" value="Toxin_SymE-like"/>
</dbReference>
<gene>
    <name evidence="3" type="primary">symE</name>
    <name evidence="3" type="ORF">VSP9026_00419</name>
</gene>
<feature type="compositionally biased region" description="Polar residues" evidence="1">
    <location>
        <begin position="70"/>
        <end position="89"/>
    </location>
</feature>
<dbReference type="Proteomes" id="UP000184774">
    <property type="component" value="Unassembled WGS sequence"/>
</dbReference>
<dbReference type="GO" id="GO:0005737">
    <property type="term" value="C:cytoplasm"/>
    <property type="evidence" value="ECO:0007669"/>
    <property type="project" value="InterPro"/>
</dbReference>
<dbReference type="Pfam" id="PF08845">
    <property type="entry name" value="SymE_toxin"/>
    <property type="match status" value="1"/>
</dbReference>
<reference evidence="3 4" key="1">
    <citation type="submission" date="2016-12" db="EMBL/GenBank/DDBJ databases">
        <authorList>
            <person name="Song W.-J."/>
            <person name="Kurnit D.M."/>
        </authorList>
    </citation>
    <scope>NUCLEOTIDE SEQUENCE [LARGE SCALE GENOMIC DNA]</scope>
    <source>
        <strain evidence="3 4">CECT 9026</strain>
    </source>
</reference>
<dbReference type="EC" id="3.1.-.-" evidence="3"/>
<keyword evidence="3" id="KW-0378">Hydrolase</keyword>
<dbReference type="AlphaFoldDB" id="A0A1N6M023"/>
<dbReference type="GO" id="GO:0016788">
    <property type="term" value="F:hydrolase activity, acting on ester bonds"/>
    <property type="evidence" value="ECO:0007669"/>
    <property type="project" value="InterPro"/>
</dbReference>
<dbReference type="EMBL" id="FSSB01000006">
    <property type="protein sequence ID" value="SIO92798.1"/>
    <property type="molecule type" value="Genomic_DNA"/>
</dbReference>
<proteinExistence type="predicted"/>
<evidence type="ECO:0000259" key="2">
    <source>
        <dbReference type="Pfam" id="PF08845"/>
    </source>
</evidence>
<dbReference type="GO" id="GO:0003723">
    <property type="term" value="F:RNA binding"/>
    <property type="evidence" value="ECO:0007669"/>
    <property type="project" value="InterPro"/>
</dbReference>
<name>A0A1N6M023_9VIBR</name>
<feature type="region of interest" description="Disordered" evidence="1">
    <location>
        <begin position="53"/>
        <end position="92"/>
    </location>
</feature>